<gene>
    <name evidence="3" type="ORF">TDIB3V08_LOCUS1224</name>
</gene>
<evidence type="ECO:0000259" key="2">
    <source>
        <dbReference type="PROSITE" id="PS50835"/>
    </source>
</evidence>
<dbReference type="PANTHER" id="PTHR23278">
    <property type="entry name" value="SIDESTEP PROTEIN"/>
    <property type="match status" value="1"/>
</dbReference>
<dbReference type="InterPro" id="IPR007110">
    <property type="entry name" value="Ig-like_dom"/>
</dbReference>
<feature type="domain" description="Ig-like" evidence="2">
    <location>
        <begin position="16"/>
        <end position="57"/>
    </location>
</feature>
<dbReference type="EMBL" id="OA564573">
    <property type="protein sequence ID" value="CAD7194811.1"/>
    <property type="molecule type" value="Genomic_DNA"/>
</dbReference>
<sequence length="132" mass="14992">MKISDKSIVLMFAVRPLWVRLLGDNLPLSADNTYELQCEAVGARPAPSMSWWKGSSQLRNTRELGDCEIKWRTYSLTWRPGIPHIHKLGLIHEVKEGFGNQINLRRNRGLNPGPPPQKSDTFIPKPPGHLNM</sequence>
<accession>A0A7R8Z5L8</accession>
<reference evidence="3" key="1">
    <citation type="submission" date="2020-11" db="EMBL/GenBank/DDBJ databases">
        <authorList>
            <person name="Tran Van P."/>
        </authorList>
    </citation>
    <scope>NUCLEOTIDE SEQUENCE</scope>
</reference>
<proteinExistence type="predicted"/>
<dbReference type="InterPro" id="IPR036179">
    <property type="entry name" value="Ig-like_dom_sf"/>
</dbReference>
<evidence type="ECO:0000313" key="3">
    <source>
        <dbReference type="EMBL" id="CAD7194811.1"/>
    </source>
</evidence>
<dbReference type="AlphaFoldDB" id="A0A7R8Z5L8"/>
<evidence type="ECO:0000256" key="1">
    <source>
        <dbReference type="SAM" id="MobiDB-lite"/>
    </source>
</evidence>
<dbReference type="SUPFAM" id="SSF48726">
    <property type="entry name" value="Immunoglobulin"/>
    <property type="match status" value="1"/>
</dbReference>
<dbReference type="InterPro" id="IPR013783">
    <property type="entry name" value="Ig-like_fold"/>
</dbReference>
<dbReference type="PANTHER" id="PTHR23278:SF30">
    <property type="entry name" value="SIDESTEP VIII, ISOFORM B"/>
    <property type="match status" value="1"/>
</dbReference>
<feature type="region of interest" description="Disordered" evidence="1">
    <location>
        <begin position="106"/>
        <end position="132"/>
    </location>
</feature>
<organism evidence="3">
    <name type="scientific">Timema douglasi</name>
    <name type="common">Walking stick</name>
    <dbReference type="NCBI Taxonomy" id="61478"/>
    <lineage>
        <taxon>Eukaryota</taxon>
        <taxon>Metazoa</taxon>
        <taxon>Ecdysozoa</taxon>
        <taxon>Arthropoda</taxon>
        <taxon>Hexapoda</taxon>
        <taxon>Insecta</taxon>
        <taxon>Pterygota</taxon>
        <taxon>Neoptera</taxon>
        <taxon>Polyneoptera</taxon>
        <taxon>Phasmatodea</taxon>
        <taxon>Timematodea</taxon>
        <taxon>Timematoidea</taxon>
        <taxon>Timematidae</taxon>
        <taxon>Timema</taxon>
    </lineage>
</organism>
<name>A0A7R8Z5L8_TIMDO</name>
<dbReference type="Gene3D" id="2.60.40.10">
    <property type="entry name" value="Immunoglobulins"/>
    <property type="match status" value="1"/>
</dbReference>
<dbReference type="PROSITE" id="PS50835">
    <property type="entry name" value="IG_LIKE"/>
    <property type="match status" value="1"/>
</dbReference>
<protein>
    <recommendedName>
        <fullName evidence="2">Ig-like domain-containing protein</fullName>
    </recommendedName>
</protein>